<evidence type="ECO:0000259" key="4">
    <source>
        <dbReference type="PROSITE" id="PS01031"/>
    </source>
</evidence>
<dbReference type="SUPFAM" id="SSF49764">
    <property type="entry name" value="HSP20-like chaperones"/>
    <property type="match status" value="1"/>
</dbReference>
<protein>
    <recommendedName>
        <fullName evidence="4">SHSP domain-containing protein</fullName>
    </recommendedName>
</protein>
<dbReference type="Gene3D" id="2.60.40.790">
    <property type="match status" value="1"/>
</dbReference>
<dbReference type="AlphaFoldDB" id="A0A7S3K1Y2"/>
<dbReference type="PANTHER" id="PTHR11527">
    <property type="entry name" value="HEAT-SHOCK PROTEIN 20 FAMILY MEMBER"/>
    <property type="match status" value="1"/>
</dbReference>
<accession>A0A7S3K1Y2</accession>
<dbReference type="InterPro" id="IPR002068">
    <property type="entry name" value="A-crystallin/Hsp20_dom"/>
</dbReference>
<feature type="domain" description="SHSP" evidence="4">
    <location>
        <begin position="34"/>
        <end position="148"/>
    </location>
</feature>
<comment type="similarity">
    <text evidence="2 3">Belongs to the small heat shock protein (HSP20) family.</text>
</comment>
<organism evidence="5">
    <name type="scientific">Aureoumbra lagunensis</name>
    <dbReference type="NCBI Taxonomy" id="44058"/>
    <lineage>
        <taxon>Eukaryota</taxon>
        <taxon>Sar</taxon>
        <taxon>Stramenopiles</taxon>
        <taxon>Ochrophyta</taxon>
        <taxon>Pelagophyceae</taxon>
        <taxon>Pelagomonadales</taxon>
        <taxon>Aureoumbra</taxon>
    </lineage>
</organism>
<gene>
    <name evidence="5" type="ORF">ALAG00032_LOCUS13182</name>
</gene>
<evidence type="ECO:0000313" key="5">
    <source>
        <dbReference type="EMBL" id="CAE0372398.1"/>
    </source>
</evidence>
<dbReference type="Pfam" id="PF00011">
    <property type="entry name" value="HSP20"/>
    <property type="match status" value="1"/>
</dbReference>
<dbReference type="EMBL" id="HBIJ01020145">
    <property type="protein sequence ID" value="CAE0372398.1"/>
    <property type="molecule type" value="Transcribed_RNA"/>
</dbReference>
<evidence type="ECO:0000256" key="1">
    <source>
        <dbReference type="ARBA" id="ARBA00023016"/>
    </source>
</evidence>
<dbReference type="CDD" id="cd06464">
    <property type="entry name" value="ACD_sHsps-like"/>
    <property type="match status" value="1"/>
</dbReference>
<reference evidence="5" key="1">
    <citation type="submission" date="2021-01" db="EMBL/GenBank/DDBJ databases">
        <authorList>
            <person name="Corre E."/>
            <person name="Pelletier E."/>
            <person name="Niang G."/>
            <person name="Scheremetjew M."/>
            <person name="Finn R."/>
            <person name="Kale V."/>
            <person name="Holt S."/>
            <person name="Cochrane G."/>
            <person name="Meng A."/>
            <person name="Brown T."/>
            <person name="Cohen L."/>
        </authorList>
    </citation>
    <scope>NUCLEOTIDE SEQUENCE</scope>
    <source>
        <strain evidence="5">CCMP1510</strain>
    </source>
</reference>
<keyword evidence="1" id="KW-0346">Stress response</keyword>
<sequence length="148" mass="16616">MMITPFRSRFNDIFDELDSALSMAPTTGTSLRGQEMPAIAMAMDLTETDKEFKIKADLPGVEKKNVTIDALRDNTLLIKAERGKVKEEKDEKMHYHKIERSYGSVQRSVKLPETADLSATTAKMDNGVLEIAVAKRTVPDETKRIKIT</sequence>
<dbReference type="InterPro" id="IPR031107">
    <property type="entry name" value="Small_HSP"/>
</dbReference>
<proteinExistence type="inferred from homology"/>
<evidence type="ECO:0000256" key="2">
    <source>
        <dbReference type="PROSITE-ProRule" id="PRU00285"/>
    </source>
</evidence>
<evidence type="ECO:0000256" key="3">
    <source>
        <dbReference type="RuleBase" id="RU003616"/>
    </source>
</evidence>
<name>A0A7S3K1Y2_9STRA</name>
<dbReference type="PROSITE" id="PS01031">
    <property type="entry name" value="SHSP"/>
    <property type="match status" value="1"/>
</dbReference>
<dbReference type="InterPro" id="IPR008978">
    <property type="entry name" value="HSP20-like_chaperone"/>
</dbReference>